<keyword evidence="5" id="KW-0285">Flavoprotein</keyword>
<accession>A0A9P7R8H5</accession>
<dbReference type="EMBL" id="JAESDN010000004">
    <property type="protein sequence ID" value="KAG7052137.1"/>
    <property type="molecule type" value="Genomic_DNA"/>
</dbReference>
<feature type="transmembrane region" description="Helical" evidence="9">
    <location>
        <begin position="451"/>
        <end position="471"/>
    </location>
</feature>
<dbReference type="GO" id="GO:0004497">
    <property type="term" value="F:monooxygenase activity"/>
    <property type="evidence" value="ECO:0007669"/>
    <property type="project" value="UniProtKB-KW"/>
</dbReference>
<evidence type="ECO:0000259" key="10">
    <source>
        <dbReference type="Pfam" id="PF01494"/>
    </source>
</evidence>
<dbReference type="InterPro" id="IPR036188">
    <property type="entry name" value="FAD/NAD-bd_sf"/>
</dbReference>
<evidence type="ECO:0000256" key="1">
    <source>
        <dbReference type="ARBA" id="ARBA00001974"/>
    </source>
</evidence>
<dbReference type="GO" id="GO:0071949">
    <property type="term" value="F:FAD binding"/>
    <property type="evidence" value="ECO:0007669"/>
    <property type="project" value="InterPro"/>
</dbReference>
<evidence type="ECO:0000256" key="3">
    <source>
        <dbReference type="ARBA" id="ARBA00007992"/>
    </source>
</evidence>
<dbReference type="Proteomes" id="UP000699042">
    <property type="component" value="Unassembled WGS sequence"/>
</dbReference>
<keyword evidence="13" id="KW-1185">Reference proteome</keyword>
<comment type="similarity">
    <text evidence="4">Belongs to the peptidase M43B family.</text>
</comment>
<feature type="transmembrane region" description="Helical" evidence="9">
    <location>
        <begin position="723"/>
        <end position="744"/>
    </location>
</feature>
<feature type="transmembrane region" description="Helical" evidence="9">
    <location>
        <begin position="519"/>
        <end position="536"/>
    </location>
</feature>
<evidence type="ECO:0000256" key="9">
    <source>
        <dbReference type="SAM" id="Phobius"/>
    </source>
</evidence>
<sequence>MPSKDFTVLIAGGGIAGLTLANLLERVGINYLILEGYREMAPQVGASIGILPNGSRVLDQIGLYDEIRKLIDEPLYKMSLRDSKGNPTSEYCGVGQQIKRRHGYEVVFVDRQMILQVLWKNLKNKDRILVSKKVTQVSIEPSKVRVETSDGQSYSGDILIGADGIHSKVRSEMWRLADSLEPGYIPASEKKECLPTVYKCIFGISIIKDWEDGTVQTNFNKHFSYLVIAGPSNRVYWFLFVNMGYTHYGPNLPHYTKEDEAKLVKEHQEDKINENFTFRDLYAAKISSVLTPLPEYVFKKWHFNRIMTIGDAAHKLEPIAGQGGNSAIETAAVLVNNLTEALKQNPSGVTTEQIHNVFLETQKKREPRVWPLVHNSHKEQRFAAMESPFLEFAGRYLVPSLSIDEKEGPWSTNFEPGHKLDFLDVPKRPRALPYLDELPSQRLDSSLLPKFVVGAVLAGLLFLAQQVLVIAPEAASGASFVGQPLKSEYTGNGPVDSVLSLLSWAFSEATSGPDPNMRLQCLYFLINLAPIIYIWTVEGYRNGNQLSLVSWPSLFAVYQLVGIGNIAPLYFLISLHTTSSEVYTRPTGRPIPSTVAKALIPALCLGYIIPTALMFIQYGDSVAQQNAIAFWQPSPIYVSLLTWLFSGILSVASPIKSLDWEIFEKKDQSALQTGYTLTFAVTAITHVCALAYAGFSPSVSLFETFFDLPSVASMGLGLNIGGFWKYDMLLCFGAVAVWCLYTVFELRRLGYVTTKAAVGAAAATLTGQALTISPTRLSASFVTMKGLVLGLASLGLASAVPRAEQAAVPFRRGCQVSDDGAIQARDAAAVHLTSKSATARRQSYPGNFTVDVNFHIASTEAEADLITDAIVDAQWKILHDSFARYSINLVLNSTERVVDNLTGSAFLINEGGSAGWVYHEAEYNAYLKASRKGGYDALNLYFFSSYSPGATGYCQFPTVLPAEGTNSLTFAKDSCQLSAMTMPGFTVEQGGFENWNLGHLAVHEAGHWFGLNHTFAGGCSDTAGDFVADTPAQRTEVYGCPTDSDTCPDLPGLDPVHNFMGYADDSCTNEFTPGQKERMFSTFFGWRRK</sequence>
<feature type="domain" description="FAD-binding" evidence="10">
    <location>
        <begin position="290"/>
        <end position="344"/>
    </location>
</feature>
<dbReference type="Pfam" id="PF05572">
    <property type="entry name" value="Peptidase_M43"/>
    <property type="match status" value="1"/>
</dbReference>
<feature type="domain" description="FAD-binding" evidence="10">
    <location>
        <begin position="6"/>
        <end position="172"/>
    </location>
</feature>
<dbReference type="InterPro" id="IPR008754">
    <property type="entry name" value="Peptidase_M43"/>
</dbReference>
<keyword evidence="9" id="KW-0472">Membrane</keyword>
<dbReference type="Gene3D" id="3.40.390.10">
    <property type="entry name" value="Collagenase (Catalytic Domain)"/>
    <property type="match status" value="1"/>
</dbReference>
<evidence type="ECO:0000256" key="7">
    <source>
        <dbReference type="ARBA" id="ARBA00023002"/>
    </source>
</evidence>
<dbReference type="Gene3D" id="3.50.50.60">
    <property type="entry name" value="FAD/NAD(P)-binding domain"/>
    <property type="match status" value="1"/>
</dbReference>
<dbReference type="InterPro" id="IPR050562">
    <property type="entry name" value="FAD_mOase_fung"/>
</dbReference>
<feature type="domain" description="Peptidase M43 pregnancy-associated plasma-A" evidence="11">
    <location>
        <begin position="1002"/>
        <end position="1080"/>
    </location>
</feature>
<keyword evidence="7" id="KW-0560">Oxidoreductase</keyword>
<dbReference type="GO" id="GO:0008237">
    <property type="term" value="F:metallopeptidase activity"/>
    <property type="evidence" value="ECO:0007669"/>
    <property type="project" value="InterPro"/>
</dbReference>
<evidence type="ECO:0000256" key="5">
    <source>
        <dbReference type="ARBA" id="ARBA00022630"/>
    </source>
</evidence>
<dbReference type="PANTHER" id="PTHR47356:SF2">
    <property type="entry name" value="FAD-BINDING DOMAIN-CONTAINING PROTEIN-RELATED"/>
    <property type="match status" value="1"/>
</dbReference>
<name>A0A9P7R8H5_9PEZI</name>
<feature type="transmembrane region" description="Helical" evidence="9">
    <location>
        <begin position="594"/>
        <end position="616"/>
    </location>
</feature>
<feature type="transmembrane region" description="Helical" evidence="9">
    <location>
        <begin position="675"/>
        <end position="695"/>
    </location>
</feature>
<dbReference type="PRINTS" id="PR00420">
    <property type="entry name" value="RNGMNOXGNASE"/>
</dbReference>
<comment type="similarity">
    <text evidence="3">Belongs to the paxM FAD-dependent monooxygenase family.</text>
</comment>
<evidence type="ECO:0000256" key="2">
    <source>
        <dbReference type="ARBA" id="ARBA00003174"/>
    </source>
</evidence>
<dbReference type="Pfam" id="PF01494">
    <property type="entry name" value="FAD_binding_3"/>
    <property type="match status" value="2"/>
</dbReference>
<evidence type="ECO:0000313" key="13">
    <source>
        <dbReference type="Proteomes" id="UP000699042"/>
    </source>
</evidence>
<evidence type="ECO:0000256" key="4">
    <source>
        <dbReference type="ARBA" id="ARBA00008721"/>
    </source>
</evidence>
<keyword evidence="6" id="KW-0274">FAD</keyword>
<organism evidence="12 13">
    <name type="scientific">Colletotrichum scovillei</name>
    <dbReference type="NCBI Taxonomy" id="1209932"/>
    <lineage>
        <taxon>Eukaryota</taxon>
        <taxon>Fungi</taxon>
        <taxon>Dikarya</taxon>
        <taxon>Ascomycota</taxon>
        <taxon>Pezizomycotina</taxon>
        <taxon>Sordariomycetes</taxon>
        <taxon>Hypocreomycetidae</taxon>
        <taxon>Glomerellales</taxon>
        <taxon>Glomerellaceae</taxon>
        <taxon>Colletotrichum</taxon>
        <taxon>Colletotrichum acutatum species complex</taxon>
    </lineage>
</organism>
<comment type="cofactor">
    <cofactor evidence="1">
        <name>FAD</name>
        <dbReference type="ChEBI" id="CHEBI:57692"/>
    </cofactor>
</comment>
<proteinExistence type="inferred from homology"/>
<dbReference type="CDD" id="cd04275">
    <property type="entry name" value="ZnMc_pappalysin_like"/>
    <property type="match status" value="1"/>
</dbReference>
<evidence type="ECO:0000256" key="8">
    <source>
        <dbReference type="ARBA" id="ARBA00023033"/>
    </source>
</evidence>
<comment type="caution">
    <text evidence="12">The sequence shown here is derived from an EMBL/GenBank/DDBJ whole genome shotgun (WGS) entry which is preliminary data.</text>
</comment>
<keyword evidence="8" id="KW-0503">Monooxygenase</keyword>
<dbReference type="InterPro" id="IPR024079">
    <property type="entry name" value="MetalloPept_cat_dom_sf"/>
</dbReference>
<protein>
    <submittedName>
        <fullName evidence="12">FAD binding domain-containing protein</fullName>
    </submittedName>
</protein>
<keyword evidence="9" id="KW-0812">Transmembrane</keyword>
<reference evidence="12" key="1">
    <citation type="submission" date="2021-05" db="EMBL/GenBank/DDBJ databases">
        <title>Comparative genomics of three Colletotrichum scovillei strains and genetic complementation revealed genes involved fungal growth and virulence on chili pepper.</title>
        <authorList>
            <person name="Hsieh D.-K."/>
            <person name="Chuang S.-C."/>
            <person name="Chen C.-Y."/>
            <person name="Chao Y.-T."/>
            <person name="Lu M.-Y.J."/>
            <person name="Lee M.-H."/>
            <person name="Shih M.-C."/>
        </authorList>
    </citation>
    <scope>NUCLEOTIDE SEQUENCE</scope>
    <source>
        <strain evidence="12">Coll-153</strain>
    </source>
</reference>
<keyword evidence="9" id="KW-1133">Transmembrane helix</keyword>
<feature type="transmembrane region" description="Helical" evidence="9">
    <location>
        <begin position="556"/>
        <end position="573"/>
    </location>
</feature>
<dbReference type="InterPro" id="IPR002938">
    <property type="entry name" value="FAD-bd"/>
</dbReference>
<comment type="function">
    <text evidence="2">Secreted metalloproteinase that allows assimilation of proteinaceous substrates.</text>
</comment>
<evidence type="ECO:0000259" key="11">
    <source>
        <dbReference type="Pfam" id="PF05572"/>
    </source>
</evidence>
<dbReference type="AlphaFoldDB" id="A0A9P7R8H5"/>
<feature type="transmembrane region" description="Helical" evidence="9">
    <location>
        <begin position="636"/>
        <end position="655"/>
    </location>
</feature>
<dbReference type="PANTHER" id="PTHR47356">
    <property type="entry name" value="FAD-DEPENDENT MONOOXYGENASE ASQG-RELATED"/>
    <property type="match status" value="1"/>
</dbReference>
<evidence type="ECO:0000256" key="6">
    <source>
        <dbReference type="ARBA" id="ARBA00022827"/>
    </source>
</evidence>
<dbReference type="SUPFAM" id="SSF51905">
    <property type="entry name" value="FAD/NAD(P)-binding domain"/>
    <property type="match status" value="1"/>
</dbReference>
<evidence type="ECO:0000313" key="12">
    <source>
        <dbReference type="EMBL" id="KAG7052137.1"/>
    </source>
</evidence>
<dbReference type="SUPFAM" id="SSF55486">
    <property type="entry name" value="Metalloproteases ('zincins'), catalytic domain"/>
    <property type="match status" value="1"/>
</dbReference>
<gene>
    <name evidence="12" type="ORF">JMJ77_002745</name>
</gene>